<sequence>MSQGAPPLDFSVQAGKTLKLVVLGLLRAARAVATGLSGNSMNLVRRKGRPYMPAWKTFYRRRPRNPWDQD</sequence>
<protein>
    <submittedName>
        <fullName evidence="1">Uncharacterized protein</fullName>
    </submittedName>
</protein>
<proteinExistence type="predicted"/>
<dbReference type="AlphaFoldDB" id="E7C2K6"/>
<organism evidence="1">
    <name type="scientific">uncultured Rhizobium sp. HF0130_09F11</name>
    <dbReference type="NCBI Taxonomy" id="723625"/>
    <lineage>
        <taxon>Bacteria</taxon>
        <taxon>Pseudomonadati</taxon>
        <taxon>Pseudomonadota</taxon>
        <taxon>Alphaproteobacteria</taxon>
        <taxon>Hyphomicrobiales</taxon>
        <taxon>Rhizobiaceae</taxon>
        <taxon>Rhizobium/Agrobacterium group</taxon>
        <taxon>Rhizobium</taxon>
        <taxon>environmental samples</taxon>
    </lineage>
</organism>
<evidence type="ECO:0000313" key="1">
    <source>
        <dbReference type="EMBL" id="ADI21680.1"/>
    </source>
</evidence>
<accession>E7C2K6</accession>
<dbReference type="EMBL" id="GU567962">
    <property type="protein sequence ID" value="ADI21680.1"/>
    <property type="molecule type" value="Genomic_DNA"/>
</dbReference>
<name>E7C2K6_9HYPH</name>
<reference evidence="1" key="1">
    <citation type="submission" date="2010-01" db="EMBL/GenBank/DDBJ databases">
        <title>Genome fragments of uncultured bacteria from the North Pacific subtropical Gyre.</title>
        <authorList>
            <person name="Pham V.D."/>
            <person name="Delong E.F."/>
        </authorList>
    </citation>
    <scope>NUCLEOTIDE SEQUENCE</scope>
</reference>